<evidence type="ECO:0000313" key="7">
    <source>
        <dbReference type="Proteomes" id="UP001057375"/>
    </source>
</evidence>
<dbReference type="PROSITE" id="PS00107">
    <property type="entry name" value="PROTEIN_KINASE_ATP"/>
    <property type="match status" value="1"/>
</dbReference>
<keyword evidence="4" id="KW-0808">Transferase</keyword>
<dbReference type="PANTHER" id="PTHR24348">
    <property type="entry name" value="SERINE/THREONINE-PROTEIN KINASE UNC-51-RELATED"/>
    <property type="match status" value="1"/>
</dbReference>
<evidence type="ECO:0000256" key="2">
    <source>
        <dbReference type="ARBA" id="ARBA00022840"/>
    </source>
</evidence>
<feature type="binding site" evidence="3">
    <location>
        <position position="44"/>
    </location>
    <ligand>
        <name>ATP</name>
        <dbReference type="ChEBI" id="CHEBI:30616"/>
    </ligand>
</feature>
<proteinExistence type="inferred from homology"/>
<keyword evidence="2 3" id="KW-0067">ATP-binding</keyword>
<keyword evidence="7" id="KW-1185">Reference proteome</keyword>
<evidence type="ECO:0000256" key="4">
    <source>
        <dbReference type="RuleBase" id="RU000304"/>
    </source>
</evidence>
<dbReference type="PROSITE" id="PS00108">
    <property type="entry name" value="PROTEIN_KINASE_ST"/>
    <property type="match status" value="1"/>
</dbReference>
<feature type="domain" description="Protein kinase" evidence="5">
    <location>
        <begin position="16"/>
        <end position="270"/>
    </location>
</feature>
<dbReference type="InterPro" id="IPR008271">
    <property type="entry name" value="Ser/Thr_kinase_AS"/>
</dbReference>
<dbReference type="Gene3D" id="1.10.510.10">
    <property type="entry name" value="Transferase(Phosphotransferase) domain 1"/>
    <property type="match status" value="1"/>
</dbReference>
<gene>
    <name evidence="6" type="ORF">ADUPG1_008679</name>
</gene>
<keyword evidence="4" id="KW-0723">Serine/threonine-protein kinase</keyword>
<organism evidence="6 7">
    <name type="scientific">Aduncisulcus paluster</name>
    <dbReference type="NCBI Taxonomy" id="2918883"/>
    <lineage>
        <taxon>Eukaryota</taxon>
        <taxon>Metamonada</taxon>
        <taxon>Carpediemonas-like organisms</taxon>
        <taxon>Aduncisulcus</taxon>
    </lineage>
</organism>
<accession>A0ABQ5KU21</accession>
<dbReference type="InterPro" id="IPR045269">
    <property type="entry name" value="Atg1-like"/>
</dbReference>
<protein>
    <recommendedName>
        <fullName evidence="5">Protein kinase domain-containing protein</fullName>
    </recommendedName>
</protein>
<dbReference type="PIRSF" id="PIRSF000654">
    <property type="entry name" value="Integrin-linked_kinase"/>
    <property type="match status" value="1"/>
</dbReference>
<keyword evidence="1 3" id="KW-0547">Nucleotide-binding</keyword>
<dbReference type="SUPFAM" id="SSF56112">
    <property type="entry name" value="Protein kinase-like (PK-like)"/>
    <property type="match status" value="1"/>
</dbReference>
<comment type="caution">
    <text evidence="6">The sequence shown here is derived from an EMBL/GenBank/DDBJ whole genome shotgun (WGS) entry which is preliminary data.</text>
</comment>
<evidence type="ECO:0000256" key="3">
    <source>
        <dbReference type="PROSITE-ProRule" id="PRU10141"/>
    </source>
</evidence>
<comment type="similarity">
    <text evidence="4">Belongs to the protein kinase superfamily.</text>
</comment>
<evidence type="ECO:0000313" key="6">
    <source>
        <dbReference type="EMBL" id="GKT35536.1"/>
    </source>
</evidence>
<reference evidence="6" key="1">
    <citation type="submission" date="2022-03" db="EMBL/GenBank/DDBJ databases">
        <title>Draft genome sequence of Aduncisulcus paluster, a free-living microaerophilic Fornicata.</title>
        <authorList>
            <person name="Yuyama I."/>
            <person name="Kume K."/>
            <person name="Tamura T."/>
            <person name="Inagaki Y."/>
            <person name="Hashimoto T."/>
        </authorList>
    </citation>
    <scope>NUCLEOTIDE SEQUENCE</scope>
    <source>
        <strain evidence="6">NY0171</strain>
    </source>
</reference>
<dbReference type="Pfam" id="PF00069">
    <property type="entry name" value="Pkinase"/>
    <property type="match status" value="1"/>
</dbReference>
<dbReference type="InterPro" id="IPR017441">
    <property type="entry name" value="Protein_kinase_ATP_BS"/>
</dbReference>
<dbReference type="InterPro" id="IPR000719">
    <property type="entry name" value="Prot_kinase_dom"/>
</dbReference>
<name>A0ABQ5KU21_9EUKA</name>
<dbReference type="PANTHER" id="PTHR24348:SF68">
    <property type="entry name" value="SERINE_THREONINE-PROTEIN KINASE ATG1C"/>
    <property type="match status" value="1"/>
</dbReference>
<evidence type="ECO:0000259" key="5">
    <source>
        <dbReference type="PROSITE" id="PS50011"/>
    </source>
</evidence>
<dbReference type="InterPro" id="IPR011009">
    <property type="entry name" value="Kinase-like_dom_sf"/>
</dbReference>
<evidence type="ECO:0000256" key="1">
    <source>
        <dbReference type="ARBA" id="ARBA00022741"/>
    </source>
</evidence>
<keyword evidence="4" id="KW-0418">Kinase</keyword>
<dbReference type="SMART" id="SM00220">
    <property type="entry name" value="S_TKc"/>
    <property type="match status" value="1"/>
</dbReference>
<dbReference type="EMBL" id="BQXS01011007">
    <property type="protein sequence ID" value="GKT35536.1"/>
    <property type="molecule type" value="Genomic_DNA"/>
</dbReference>
<dbReference type="Proteomes" id="UP001057375">
    <property type="component" value="Unassembled WGS sequence"/>
</dbReference>
<sequence>MQSRRSFFDSLKPRDVELGEKLGFGAFASVYKGKYRDEVVAIKKINGLSVGAAQAYDREISAASEFSHHGIVGFKGGFRRGGNYFVVEELMLGGTLSELIKRGEPSTMSQFYSLFLPIVEGLAEMHERHFIHRDIKPDNILLSTKSHPYKAKLADFGLTRWVEEEERKRMTIVGTVLYMAPEILEELPYSFECDIFSLGVVFLEALTGKKPAMDKARNDKYLISEDYIDACTFVMKDVPDNLIALIKRMVCSPSALRPKAREIVTELKTLQKSSGGCCYIL</sequence>
<dbReference type="Gene3D" id="3.30.200.20">
    <property type="entry name" value="Phosphorylase Kinase, domain 1"/>
    <property type="match status" value="1"/>
</dbReference>
<dbReference type="PROSITE" id="PS50011">
    <property type="entry name" value="PROTEIN_KINASE_DOM"/>
    <property type="match status" value="1"/>
</dbReference>